<accession>A0A6N2TPH7</accession>
<dbReference type="GO" id="GO:0000166">
    <property type="term" value="F:nucleotide binding"/>
    <property type="evidence" value="ECO:0007669"/>
    <property type="project" value="InterPro"/>
</dbReference>
<gene>
    <name evidence="1" type="ORF">AULFYP135_01528</name>
</gene>
<reference evidence="1" key="1">
    <citation type="submission" date="2019-11" db="EMBL/GenBank/DDBJ databases">
        <authorList>
            <person name="Feng L."/>
        </authorList>
    </citation>
    <scope>NUCLEOTIDE SEQUENCE</scope>
    <source>
        <strain evidence="1">AundefinedLFYP135</strain>
    </source>
</reference>
<dbReference type="AlphaFoldDB" id="A0A6N2TPH7"/>
<dbReference type="EMBL" id="CACRSL010000003">
    <property type="protein sequence ID" value="VYT07307.1"/>
    <property type="molecule type" value="Genomic_DNA"/>
</dbReference>
<dbReference type="SUPFAM" id="SSF55186">
    <property type="entry name" value="ThrRS/AlaRS common domain"/>
    <property type="match status" value="1"/>
</dbReference>
<protein>
    <recommendedName>
        <fullName evidence="2">Lantibiotic ABC transporter</fullName>
    </recommendedName>
</protein>
<organism evidence="1">
    <name type="scientific">uncultured Anaerotruncus sp</name>
    <dbReference type="NCBI Taxonomy" id="905011"/>
    <lineage>
        <taxon>Bacteria</taxon>
        <taxon>Bacillati</taxon>
        <taxon>Bacillota</taxon>
        <taxon>Clostridia</taxon>
        <taxon>Eubacteriales</taxon>
        <taxon>Oscillospiraceae</taxon>
        <taxon>Anaerotruncus</taxon>
        <taxon>environmental samples</taxon>
    </lineage>
</organism>
<sequence>MASPMRDSHLYSVYFAPRGKARMINLGWMLSQRHLSPFDLLIGFIGEPGSGKSSLVRGMFPGLELASDDEGVNVRPLPLLNRDGRGFRDSHTYHLDVRFEMAFTQVYDLAQAVRTAVEEGKRVVVEHFELLYPYLGINAQVLVGVGEEVILTRPTIFGPEPQDVANIVFSSSCYRKMAHTAENLTELCITKAGYPTDYHHGDVHHGFILEYDQHPGFSIPEIEAAVKEIIAADLPVAYKDEGHVYIGEHIHPCTGPRLHVKSTGEIENFSLLPQFQYDPIQHQYLLVGLIGERQRDNIRDLNRIVF</sequence>
<name>A0A6N2TPH7_9FIRM</name>
<evidence type="ECO:0000313" key="1">
    <source>
        <dbReference type="EMBL" id="VYT07307.1"/>
    </source>
</evidence>
<evidence type="ECO:0008006" key="2">
    <source>
        <dbReference type="Google" id="ProtNLM"/>
    </source>
</evidence>
<proteinExistence type="predicted"/>
<dbReference type="Gene3D" id="3.30.980.10">
    <property type="entry name" value="Threonyl-trna Synthetase, Chain A, domain 2"/>
    <property type="match status" value="1"/>
</dbReference>
<dbReference type="InterPro" id="IPR018163">
    <property type="entry name" value="Thr/Ala-tRNA-synth_IIc_edit"/>
</dbReference>